<keyword evidence="1 5" id="KW-0732">Signal</keyword>
<name>A0A1H3X0U3_9BACT</name>
<dbReference type="Proteomes" id="UP000199041">
    <property type="component" value="Unassembled WGS sequence"/>
</dbReference>
<dbReference type="InterPro" id="IPR039565">
    <property type="entry name" value="BamD-like"/>
</dbReference>
<evidence type="ECO:0000259" key="6">
    <source>
        <dbReference type="Pfam" id="PF13525"/>
    </source>
</evidence>
<dbReference type="PROSITE" id="PS51257">
    <property type="entry name" value="PROKAR_LIPOPROTEIN"/>
    <property type="match status" value="1"/>
</dbReference>
<protein>
    <submittedName>
        <fullName evidence="7">Beta-barrel assembly machine subunit BamD</fullName>
    </submittedName>
</protein>
<dbReference type="STRING" id="551991.SAMN05192529_10485"/>
<evidence type="ECO:0000313" key="7">
    <source>
        <dbReference type="EMBL" id="SDZ92138.1"/>
    </source>
</evidence>
<dbReference type="RefSeq" id="WP_091394535.1">
    <property type="nucleotide sequence ID" value="NZ_FNQY01000004.1"/>
</dbReference>
<proteinExistence type="predicted"/>
<dbReference type="OrthoDB" id="9770761at2"/>
<feature type="signal peptide" evidence="5">
    <location>
        <begin position="1"/>
        <end position="22"/>
    </location>
</feature>
<feature type="chain" id="PRO_5011656354" evidence="5">
    <location>
        <begin position="23"/>
        <end position="277"/>
    </location>
</feature>
<dbReference type="NCBIfam" id="TIGR03302">
    <property type="entry name" value="OM_YfiO"/>
    <property type="match status" value="1"/>
</dbReference>
<dbReference type="EMBL" id="FNQY01000004">
    <property type="protein sequence ID" value="SDZ92138.1"/>
    <property type="molecule type" value="Genomic_DNA"/>
</dbReference>
<feature type="coiled-coil region" evidence="4">
    <location>
        <begin position="248"/>
        <end position="275"/>
    </location>
</feature>
<keyword evidence="3" id="KW-0998">Cell outer membrane</keyword>
<dbReference type="Pfam" id="PF13525">
    <property type="entry name" value="YfiO"/>
    <property type="match status" value="1"/>
</dbReference>
<feature type="domain" description="Outer membrane lipoprotein BamD-like" evidence="6">
    <location>
        <begin position="37"/>
        <end position="181"/>
    </location>
</feature>
<evidence type="ECO:0000256" key="3">
    <source>
        <dbReference type="ARBA" id="ARBA00023237"/>
    </source>
</evidence>
<dbReference type="Gene3D" id="1.25.40.10">
    <property type="entry name" value="Tetratricopeptide repeat domain"/>
    <property type="match status" value="1"/>
</dbReference>
<keyword evidence="2" id="KW-0472">Membrane</keyword>
<evidence type="ECO:0000256" key="4">
    <source>
        <dbReference type="SAM" id="Coils"/>
    </source>
</evidence>
<dbReference type="AlphaFoldDB" id="A0A1H3X0U3"/>
<organism evidence="7 8">
    <name type="scientific">Arachidicoccus rhizosphaerae</name>
    <dbReference type="NCBI Taxonomy" id="551991"/>
    <lineage>
        <taxon>Bacteria</taxon>
        <taxon>Pseudomonadati</taxon>
        <taxon>Bacteroidota</taxon>
        <taxon>Chitinophagia</taxon>
        <taxon>Chitinophagales</taxon>
        <taxon>Chitinophagaceae</taxon>
        <taxon>Arachidicoccus</taxon>
    </lineage>
</organism>
<dbReference type="InterPro" id="IPR011990">
    <property type="entry name" value="TPR-like_helical_dom_sf"/>
</dbReference>
<dbReference type="SUPFAM" id="SSF48452">
    <property type="entry name" value="TPR-like"/>
    <property type="match status" value="1"/>
</dbReference>
<sequence>MKRIFQFSLVGLIMLVSSCASKYSKILNSKDNELRLKKANEYYENKKYAHAEELFQDLFPYLRGTPRHEDAFYKFAYSAYYLKDYESASMAFQTFIETFPNSSLVPNADYMQAYCLYLSSPKAELDQTSTHKAMGLLKAFVTNYPQSDKKAEAEDLIKKCNEKLELKEYLSAQLYYDLGYFKASHLYFDLLLSDYPGSEKADQYMYMIAKSSYEYAKVSIPQAQQERYEQTVEDCTNFLGQFPDSKFKEQATQMKTEAEKQLEKYKKLQNEQTQKTS</sequence>
<evidence type="ECO:0000256" key="5">
    <source>
        <dbReference type="SAM" id="SignalP"/>
    </source>
</evidence>
<accession>A0A1H3X0U3</accession>
<evidence type="ECO:0000313" key="8">
    <source>
        <dbReference type="Proteomes" id="UP000199041"/>
    </source>
</evidence>
<reference evidence="7 8" key="1">
    <citation type="submission" date="2016-10" db="EMBL/GenBank/DDBJ databases">
        <authorList>
            <person name="de Groot N.N."/>
        </authorList>
    </citation>
    <scope>NUCLEOTIDE SEQUENCE [LARGE SCALE GENOMIC DNA]</scope>
    <source>
        <strain evidence="7 8">Vu-144</strain>
    </source>
</reference>
<dbReference type="InterPro" id="IPR017689">
    <property type="entry name" value="BamD"/>
</dbReference>
<keyword evidence="4" id="KW-0175">Coiled coil</keyword>
<keyword evidence="8" id="KW-1185">Reference proteome</keyword>
<evidence type="ECO:0000256" key="1">
    <source>
        <dbReference type="ARBA" id="ARBA00022729"/>
    </source>
</evidence>
<evidence type="ECO:0000256" key="2">
    <source>
        <dbReference type="ARBA" id="ARBA00023136"/>
    </source>
</evidence>
<gene>
    <name evidence="7" type="ORF">SAMN05192529_10485</name>
</gene>